<feature type="signal peptide" evidence="18">
    <location>
        <begin position="1"/>
        <end position="28"/>
    </location>
</feature>
<dbReference type="EMBL" id="JBBPBN010000033">
    <property type="protein sequence ID" value="KAK9003581.1"/>
    <property type="molecule type" value="Genomic_DNA"/>
</dbReference>
<feature type="region of interest" description="Disordered" evidence="16">
    <location>
        <begin position="373"/>
        <end position="395"/>
    </location>
</feature>
<evidence type="ECO:0000313" key="20">
    <source>
        <dbReference type="EMBL" id="KAK9003581.1"/>
    </source>
</evidence>
<keyword evidence="7" id="KW-0479">Metal-binding</keyword>
<evidence type="ECO:0000256" key="12">
    <source>
        <dbReference type="ARBA" id="ARBA00022989"/>
    </source>
</evidence>
<evidence type="ECO:0000256" key="7">
    <source>
        <dbReference type="ARBA" id="ARBA00022723"/>
    </source>
</evidence>
<evidence type="ECO:0000256" key="4">
    <source>
        <dbReference type="ARBA" id="ARBA00012483"/>
    </source>
</evidence>
<evidence type="ECO:0000256" key="18">
    <source>
        <dbReference type="SAM" id="SignalP"/>
    </source>
</evidence>
<evidence type="ECO:0000256" key="8">
    <source>
        <dbReference type="ARBA" id="ARBA00022729"/>
    </source>
</evidence>
<evidence type="ECO:0000256" key="9">
    <source>
        <dbReference type="ARBA" id="ARBA00022771"/>
    </source>
</evidence>
<dbReference type="EC" id="2.3.2.27" evidence="4"/>
<name>A0ABR2QSC8_9ROSI</name>
<evidence type="ECO:0000256" key="11">
    <source>
        <dbReference type="ARBA" id="ARBA00022833"/>
    </source>
</evidence>
<evidence type="ECO:0000256" key="2">
    <source>
        <dbReference type="ARBA" id="ARBA00004167"/>
    </source>
</evidence>
<comment type="pathway">
    <text evidence="3">Protein modification; protein ubiquitination.</text>
</comment>
<dbReference type="SMART" id="SM00184">
    <property type="entry name" value="RING"/>
    <property type="match status" value="1"/>
</dbReference>
<feature type="transmembrane region" description="Helical" evidence="17">
    <location>
        <begin position="243"/>
        <end position="266"/>
    </location>
</feature>
<dbReference type="InterPro" id="IPR025287">
    <property type="entry name" value="WAK_GUB"/>
</dbReference>
<dbReference type="PANTHER" id="PTHR46279">
    <property type="entry name" value="RING/U-BOX SUPERFAMILY PROTEIN"/>
    <property type="match status" value="1"/>
</dbReference>
<evidence type="ECO:0000256" key="3">
    <source>
        <dbReference type="ARBA" id="ARBA00004906"/>
    </source>
</evidence>
<evidence type="ECO:0000256" key="5">
    <source>
        <dbReference type="ARBA" id="ARBA00022679"/>
    </source>
</evidence>
<comment type="caution">
    <text evidence="20">The sequence shown here is derived from an EMBL/GenBank/DDBJ whole genome shotgun (WGS) entry which is preliminary data.</text>
</comment>
<keyword evidence="5" id="KW-0808">Transferase</keyword>
<sequence length="395" mass="43254">MALPTLFPFLFLFLFLSLSPFLLKPTVARTCSTSCPAGGPEVKFPFGLNPGGNPNGPCSYPGFGLSCSNQTQELILNLPQSGQFLVQYIDYDRQQIWINDPDFCLPRRFLQPFNISGTPFDFEFLYTLTLFNCSTSAIEAAEGGLTPIPCLSDRDYSVVAFQTVSSVDSTTVQQFSCRPIRTLTVPFFWWDGVQLGWNNPDCRSCMQRRGDCRFKNRTTLEIGCFNLPTQAQGSGGLPRSAKYGISIGIGIPGVLSLIGLVLFIFGRMRGDGHRHRRNLPSVEFSASISPSPAIVITGLDGPTIESYPKTKLGESGRLPKPNDSICPICLSEYQPKETLRSIPDCNHYFHANCIDEWLMMNASCPLCRNSPAGSSEVTPSISSSSSSSSSTLLPS</sequence>
<evidence type="ECO:0000256" key="6">
    <source>
        <dbReference type="ARBA" id="ARBA00022692"/>
    </source>
</evidence>
<evidence type="ECO:0000256" key="1">
    <source>
        <dbReference type="ARBA" id="ARBA00000900"/>
    </source>
</evidence>
<comment type="similarity">
    <text evidence="14">Belongs to the RING-type zinc finger family. ATL subfamily.</text>
</comment>
<dbReference type="Gene3D" id="3.30.40.10">
    <property type="entry name" value="Zinc/RING finger domain, C3HC4 (zinc finger)"/>
    <property type="match status" value="1"/>
</dbReference>
<keyword evidence="9 15" id="KW-0863">Zinc-finger</keyword>
<evidence type="ECO:0000256" key="10">
    <source>
        <dbReference type="ARBA" id="ARBA00022786"/>
    </source>
</evidence>
<dbReference type="PANTHER" id="PTHR46279:SF31">
    <property type="entry name" value="RING-H2 FINGER PROTEIN ATL20-LIKE ISOFORM X1"/>
    <property type="match status" value="1"/>
</dbReference>
<dbReference type="Pfam" id="PF13947">
    <property type="entry name" value="GUB_WAK_bind"/>
    <property type="match status" value="1"/>
</dbReference>
<evidence type="ECO:0000256" key="13">
    <source>
        <dbReference type="ARBA" id="ARBA00023136"/>
    </source>
</evidence>
<organism evidence="20 21">
    <name type="scientific">Hibiscus sabdariffa</name>
    <name type="common">roselle</name>
    <dbReference type="NCBI Taxonomy" id="183260"/>
    <lineage>
        <taxon>Eukaryota</taxon>
        <taxon>Viridiplantae</taxon>
        <taxon>Streptophyta</taxon>
        <taxon>Embryophyta</taxon>
        <taxon>Tracheophyta</taxon>
        <taxon>Spermatophyta</taxon>
        <taxon>Magnoliopsida</taxon>
        <taxon>eudicotyledons</taxon>
        <taxon>Gunneridae</taxon>
        <taxon>Pentapetalae</taxon>
        <taxon>rosids</taxon>
        <taxon>malvids</taxon>
        <taxon>Malvales</taxon>
        <taxon>Malvaceae</taxon>
        <taxon>Malvoideae</taxon>
        <taxon>Hibiscus</taxon>
    </lineage>
</organism>
<reference evidence="20 21" key="1">
    <citation type="journal article" date="2024" name="G3 (Bethesda)">
        <title>Genome assembly of Hibiscus sabdariffa L. provides insights into metabolisms of medicinal natural products.</title>
        <authorList>
            <person name="Kim T."/>
        </authorList>
    </citation>
    <scope>NUCLEOTIDE SEQUENCE [LARGE SCALE GENOMIC DNA]</scope>
    <source>
        <strain evidence="20">TK-2024</strain>
        <tissue evidence="20">Old leaves</tissue>
    </source>
</reference>
<proteinExistence type="inferred from homology"/>
<evidence type="ECO:0000256" key="16">
    <source>
        <dbReference type="SAM" id="MobiDB-lite"/>
    </source>
</evidence>
<comment type="catalytic activity">
    <reaction evidence="1">
        <text>S-ubiquitinyl-[E2 ubiquitin-conjugating enzyme]-L-cysteine + [acceptor protein]-L-lysine = [E2 ubiquitin-conjugating enzyme]-L-cysteine + N(6)-ubiquitinyl-[acceptor protein]-L-lysine.</text>
        <dbReference type="EC" id="2.3.2.27"/>
    </reaction>
</comment>
<dbReference type="Proteomes" id="UP001396334">
    <property type="component" value="Unassembled WGS sequence"/>
</dbReference>
<evidence type="ECO:0000256" key="15">
    <source>
        <dbReference type="PROSITE-ProRule" id="PRU00175"/>
    </source>
</evidence>
<protein>
    <recommendedName>
        <fullName evidence="4">RING-type E3 ubiquitin transferase</fullName>
        <ecNumber evidence="4">2.3.2.27</ecNumber>
    </recommendedName>
</protein>
<keyword evidence="12 17" id="KW-1133">Transmembrane helix</keyword>
<keyword evidence="8 18" id="KW-0732">Signal</keyword>
<gene>
    <name evidence="20" type="ORF">V6N11_084221</name>
</gene>
<keyword evidence="11" id="KW-0862">Zinc</keyword>
<evidence type="ECO:0000313" key="21">
    <source>
        <dbReference type="Proteomes" id="UP001396334"/>
    </source>
</evidence>
<feature type="compositionally biased region" description="Low complexity" evidence="16">
    <location>
        <begin position="374"/>
        <end position="395"/>
    </location>
</feature>
<dbReference type="InterPro" id="IPR001841">
    <property type="entry name" value="Znf_RING"/>
</dbReference>
<dbReference type="PROSITE" id="PS50089">
    <property type="entry name" value="ZF_RING_2"/>
    <property type="match status" value="1"/>
</dbReference>
<evidence type="ECO:0000256" key="17">
    <source>
        <dbReference type="SAM" id="Phobius"/>
    </source>
</evidence>
<evidence type="ECO:0000259" key="19">
    <source>
        <dbReference type="PROSITE" id="PS50089"/>
    </source>
</evidence>
<dbReference type="SUPFAM" id="SSF57850">
    <property type="entry name" value="RING/U-box"/>
    <property type="match status" value="1"/>
</dbReference>
<keyword evidence="10" id="KW-0833">Ubl conjugation pathway</keyword>
<keyword evidence="6 17" id="KW-0812">Transmembrane</keyword>
<keyword evidence="21" id="KW-1185">Reference proteome</keyword>
<evidence type="ECO:0000256" key="14">
    <source>
        <dbReference type="ARBA" id="ARBA00024209"/>
    </source>
</evidence>
<dbReference type="CDD" id="cd16461">
    <property type="entry name" value="RING-H2_EL5-like"/>
    <property type="match status" value="1"/>
</dbReference>
<accession>A0ABR2QSC8</accession>
<dbReference type="Pfam" id="PF13639">
    <property type="entry name" value="zf-RING_2"/>
    <property type="match status" value="1"/>
</dbReference>
<keyword evidence="13 17" id="KW-0472">Membrane</keyword>
<dbReference type="InterPro" id="IPR046948">
    <property type="entry name" value="ATL20-22-like"/>
</dbReference>
<comment type="subcellular location">
    <subcellularLocation>
        <location evidence="2">Membrane</location>
        <topology evidence="2">Single-pass membrane protein</topology>
    </subcellularLocation>
</comment>
<feature type="domain" description="RING-type" evidence="19">
    <location>
        <begin position="326"/>
        <end position="368"/>
    </location>
</feature>
<feature type="chain" id="PRO_5045083556" description="RING-type E3 ubiquitin transferase" evidence="18">
    <location>
        <begin position="29"/>
        <end position="395"/>
    </location>
</feature>
<dbReference type="InterPro" id="IPR013083">
    <property type="entry name" value="Znf_RING/FYVE/PHD"/>
</dbReference>